<name>A0A2W5KEH6_ANCNO</name>
<sequence>MLAAAGLALGLAALGFGSTRAAPGADPDGLDVAVRGGRLHVVTLGPRNAPGPAILLLHGASGNHRDMRFSIGERLARRHRVILVDRPGHGGSDRLGGREMASPARQGDAVAEALDRMRVGRVVVVGHSWSGALAASLALDHPRLVAGLVTLSGATEPYEDGAAWYNRIAATPLLGDVFAATIVGPVGRAQFPRGVQSTFRPHRPPADYIAMTRAELLLRPAEFKANAQDLVDLRGFLRTQAPRNGAIRVPTTIVTADRDDIVSPEIHSRPFHAQVRGSKLVVLAGAGHMPHWTETDRVVAEIEAVAAKSR</sequence>
<dbReference type="Pfam" id="PF00561">
    <property type="entry name" value="Abhydrolase_1"/>
    <property type="match status" value="1"/>
</dbReference>
<evidence type="ECO:0000313" key="4">
    <source>
        <dbReference type="Proteomes" id="UP000249577"/>
    </source>
</evidence>
<dbReference type="InterPro" id="IPR029058">
    <property type="entry name" value="AB_hydrolase_fold"/>
</dbReference>
<dbReference type="Gene3D" id="3.40.50.1820">
    <property type="entry name" value="alpha/beta hydrolase"/>
    <property type="match status" value="1"/>
</dbReference>
<dbReference type="PRINTS" id="PR00412">
    <property type="entry name" value="EPOXHYDRLASE"/>
</dbReference>
<dbReference type="PRINTS" id="PR00111">
    <property type="entry name" value="ABHYDROLASE"/>
</dbReference>
<proteinExistence type="predicted"/>
<dbReference type="EMBL" id="QFPN01000006">
    <property type="protein sequence ID" value="PZQ14429.1"/>
    <property type="molecule type" value="Genomic_DNA"/>
</dbReference>
<dbReference type="SUPFAM" id="SSF53474">
    <property type="entry name" value="alpha/beta-Hydrolases"/>
    <property type="match status" value="1"/>
</dbReference>
<gene>
    <name evidence="3" type="ORF">DI565_12780</name>
</gene>
<evidence type="ECO:0000259" key="2">
    <source>
        <dbReference type="Pfam" id="PF00561"/>
    </source>
</evidence>
<keyword evidence="1" id="KW-0732">Signal</keyword>
<feature type="domain" description="AB hydrolase-1" evidence="2">
    <location>
        <begin position="52"/>
        <end position="294"/>
    </location>
</feature>
<protein>
    <submittedName>
        <fullName evidence="3">Alpha/beta hydrolase</fullName>
    </submittedName>
</protein>
<dbReference type="GO" id="GO:0016020">
    <property type="term" value="C:membrane"/>
    <property type="evidence" value="ECO:0007669"/>
    <property type="project" value="TreeGrafter"/>
</dbReference>
<feature type="signal peptide" evidence="1">
    <location>
        <begin position="1"/>
        <end position="21"/>
    </location>
</feature>
<dbReference type="GO" id="GO:0016787">
    <property type="term" value="F:hydrolase activity"/>
    <property type="evidence" value="ECO:0007669"/>
    <property type="project" value="UniProtKB-KW"/>
</dbReference>
<dbReference type="PANTHER" id="PTHR43798:SF33">
    <property type="entry name" value="HYDROLASE, PUTATIVE (AFU_ORTHOLOGUE AFUA_2G14860)-RELATED"/>
    <property type="match status" value="1"/>
</dbReference>
<dbReference type="PANTHER" id="PTHR43798">
    <property type="entry name" value="MONOACYLGLYCEROL LIPASE"/>
    <property type="match status" value="1"/>
</dbReference>
<dbReference type="InterPro" id="IPR050266">
    <property type="entry name" value="AB_hydrolase_sf"/>
</dbReference>
<evidence type="ECO:0000256" key="1">
    <source>
        <dbReference type="SAM" id="SignalP"/>
    </source>
</evidence>
<organism evidence="3 4">
    <name type="scientific">Ancylobacter novellus</name>
    <name type="common">Thiobacillus novellus</name>
    <dbReference type="NCBI Taxonomy" id="921"/>
    <lineage>
        <taxon>Bacteria</taxon>
        <taxon>Pseudomonadati</taxon>
        <taxon>Pseudomonadota</taxon>
        <taxon>Alphaproteobacteria</taxon>
        <taxon>Hyphomicrobiales</taxon>
        <taxon>Xanthobacteraceae</taxon>
        <taxon>Ancylobacter</taxon>
    </lineage>
</organism>
<feature type="chain" id="PRO_5015936253" evidence="1">
    <location>
        <begin position="22"/>
        <end position="310"/>
    </location>
</feature>
<accession>A0A2W5KEH6</accession>
<dbReference type="InterPro" id="IPR000639">
    <property type="entry name" value="Epox_hydrolase-like"/>
</dbReference>
<dbReference type="InterPro" id="IPR000073">
    <property type="entry name" value="AB_hydrolase_1"/>
</dbReference>
<dbReference type="Proteomes" id="UP000249577">
    <property type="component" value="Unassembled WGS sequence"/>
</dbReference>
<dbReference type="AlphaFoldDB" id="A0A2W5KEH6"/>
<reference evidence="3 4" key="1">
    <citation type="submission" date="2017-08" db="EMBL/GenBank/DDBJ databases">
        <title>Infants hospitalized years apart are colonized by the same room-sourced microbial strains.</title>
        <authorList>
            <person name="Brooks B."/>
            <person name="Olm M.R."/>
            <person name="Firek B.A."/>
            <person name="Baker R."/>
            <person name="Thomas B.C."/>
            <person name="Morowitz M.J."/>
            <person name="Banfield J.F."/>
        </authorList>
    </citation>
    <scope>NUCLEOTIDE SEQUENCE [LARGE SCALE GENOMIC DNA]</scope>
    <source>
        <strain evidence="3">S2_005_003_R2_43</strain>
    </source>
</reference>
<evidence type="ECO:0000313" key="3">
    <source>
        <dbReference type="EMBL" id="PZQ14429.1"/>
    </source>
</evidence>
<comment type="caution">
    <text evidence="3">The sequence shown here is derived from an EMBL/GenBank/DDBJ whole genome shotgun (WGS) entry which is preliminary data.</text>
</comment>
<keyword evidence="3" id="KW-0378">Hydrolase</keyword>